<keyword evidence="2" id="KW-0540">Nuclease</keyword>
<feature type="domain" description="Calcineurin-like phosphoesterase" evidence="1">
    <location>
        <begin position="42"/>
        <end position="132"/>
    </location>
</feature>
<dbReference type="PANTHER" id="PTHR39323:SF1">
    <property type="entry name" value="BLR1149 PROTEIN"/>
    <property type="match status" value="1"/>
</dbReference>
<dbReference type="Proteomes" id="UP001055429">
    <property type="component" value="Chromosome"/>
</dbReference>
<keyword evidence="2" id="KW-0255">Endonuclease</keyword>
<keyword evidence="2" id="KW-0378">Hydrolase</keyword>
<dbReference type="GO" id="GO:0004519">
    <property type="term" value="F:endonuclease activity"/>
    <property type="evidence" value="ECO:0007669"/>
    <property type="project" value="UniProtKB-KW"/>
</dbReference>
<dbReference type="NCBIfam" id="TIGR04123">
    <property type="entry name" value="P_estr_lig_assc"/>
    <property type="match status" value="1"/>
</dbReference>
<dbReference type="InterPro" id="IPR004843">
    <property type="entry name" value="Calcineurin-like_PHP"/>
</dbReference>
<dbReference type="RefSeq" id="WP_250201639.1">
    <property type="nucleotide sequence ID" value="NZ_CP097649.1"/>
</dbReference>
<dbReference type="PIRSF" id="PIRSF000887">
    <property type="entry name" value="Pesterase_MJ0037"/>
    <property type="match status" value="1"/>
</dbReference>
<evidence type="ECO:0000259" key="1">
    <source>
        <dbReference type="Pfam" id="PF00149"/>
    </source>
</evidence>
<reference evidence="2" key="1">
    <citation type="submission" date="2022-05" db="EMBL/GenBank/DDBJ databases">
        <title>Brevundimonas albigilva TT17 genome sequence.</title>
        <authorList>
            <person name="Lee K."/>
            <person name="Son H."/>
        </authorList>
    </citation>
    <scope>NUCLEOTIDE SEQUENCE</scope>
    <source>
        <strain evidence="2">TT17</strain>
    </source>
</reference>
<dbReference type="InterPro" id="IPR029052">
    <property type="entry name" value="Metallo-depent_PP-like"/>
</dbReference>
<dbReference type="SUPFAM" id="SSF56300">
    <property type="entry name" value="Metallo-dependent phosphatases"/>
    <property type="match status" value="1"/>
</dbReference>
<evidence type="ECO:0000313" key="2">
    <source>
        <dbReference type="EMBL" id="URI14702.1"/>
    </source>
</evidence>
<dbReference type="GO" id="GO:0016874">
    <property type="term" value="F:ligase activity"/>
    <property type="evidence" value="ECO:0007669"/>
    <property type="project" value="UniProtKB-KW"/>
</dbReference>
<sequence length="248" mass="26458">MNAALRQSLARKVCGSLSVLVAGEACVLRCSGALWLPAHGALVAADLHLEKGSAFAMRGQMLPPYDSRATLDRLEAEIAALDPATVILLGDSFHDTRAIPRMAADDRARLDRLAEGRDWLWLEGNHDREALARDADAAGRLPGRIVGDLSLGGLRLVHEPEALSADDDRRGEVAGHLHPCARVAAYGRGVRRACFVTDGSRLILPAFGAFTGGLNVRDPAIAGLFAAPPMAAALGRDRVHALEWSRLN</sequence>
<name>A0ABY4SJ26_9CAUL</name>
<dbReference type="EMBL" id="CP097649">
    <property type="protein sequence ID" value="URI14702.1"/>
    <property type="molecule type" value="Genomic_DNA"/>
</dbReference>
<accession>A0ABY4SJ26</accession>
<dbReference type="GO" id="GO:0016787">
    <property type="term" value="F:hydrolase activity"/>
    <property type="evidence" value="ECO:0007669"/>
    <property type="project" value="UniProtKB-KW"/>
</dbReference>
<evidence type="ECO:0000313" key="3">
    <source>
        <dbReference type="Proteomes" id="UP001055429"/>
    </source>
</evidence>
<keyword evidence="2" id="KW-0436">Ligase</keyword>
<gene>
    <name evidence="2" type="primary">pdeM</name>
    <name evidence="2" type="ORF">M8231_12910</name>
</gene>
<dbReference type="EC" id="3.1.-.-" evidence="2"/>
<protein>
    <submittedName>
        <fullName evidence="2">Ligase-associated DNA damage response endonuclease PdeM</fullName>
        <ecNumber evidence="2">3.1.-.-</ecNumber>
    </submittedName>
</protein>
<organism evidence="2 3">
    <name type="scientific">Brevundimonas albigilva</name>
    <dbReference type="NCBI Taxonomy" id="1312364"/>
    <lineage>
        <taxon>Bacteria</taxon>
        <taxon>Pseudomonadati</taxon>
        <taxon>Pseudomonadota</taxon>
        <taxon>Alphaproteobacteria</taxon>
        <taxon>Caulobacterales</taxon>
        <taxon>Caulobacteraceae</taxon>
        <taxon>Brevundimonas</taxon>
    </lineage>
</organism>
<dbReference type="InterPro" id="IPR024173">
    <property type="entry name" value="Pesterase_MJ0037-like"/>
</dbReference>
<dbReference type="InterPro" id="IPR026336">
    <property type="entry name" value="PdeM-like"/>
</dbReference>
<dbReference type="PANTHER" id="PTHR39323">
    <property type="entry name" value="BLR1149 PROTEIN"/>
    <property type="match status" value="1"/>
</dbReference>
<dbReference type="Gene3D" id="3.60.21.10">
    <property type="match status" value="1"/>
</dbReference>
<proteinExistence type="predicted"/>
<keyword evidence="3" id="KW-1185">Reference proteome</keyword>
<dbReference type="Pfam" id="PF00149">
    <property type="entry name" value="Metallophos"/>
    <property type="match status" value="1"/>
</dbReference>